<evidence type="ECO:0000256" key="2">
    <source>
        <dbReference type="ARBA" id="ARBA00022730"/>
    </source>
</evidence>
<evidence type="ECO:0000256" key="7">
    <source>
        <dbReference type="HAMAP-Rule" id="MF_01310"/>
    </source>
</evidence>
<dbReference type="GO" id="GO:0019843">
    <property type="term" value="F:rRNA binding"/>
    <property type="evidence" value="ECO:0007669"/>
    <property type="project" value="UniProtKB-UniRule"/>
</dbReference>
<evidence type="ECO:0000256" key="1">
    <source>
        <dbReference type="ARBA" id="ARBA00006194"/>
    </source>
</evidence>
<keyword evidence="10" id="KW-1185">Reference proteome</keyword>
<dbReference type="RefSeq" id="WP_004024679.1">
    <property type="nucleotide sequence ID" value="NZ_AWQU01000085.1"/>
</dbReference>
<organism evidence="9 10">
    <name type="scientific">Malacoplasma iowae DK-CPA</name>
    <dbReference type="NCBI Taxonomy" id="1394179"/>
    <lineage>
        <taxon>Bacteria</taxon>
        <taxon>Bacillati</taxon>
        <taxon>Mycoplasmatota</taxon>
        <taxon>Mycoplasmoidales</taxon>
        <taxon>Mycoplasmoidaceae</taxon>
        <taxon>Malacoplasma</taxon>
    </lineage>
</organism>
<comment type="function">
    <text evidence="7">Located on the platform of the 30S subunit, it bridges several disparate RNA helices of the 16S rRNA. Forms part of the Shine-Dalgarno cleft in the 70S ribosome.</text>
</comment>
<keyword evidence="3 7" id="KW-0694">RNA-binding</keyword>
<evidence type="ECO:0000256" key="3">
    <source>
        <dbReference type="ARBA" id="ARBA00022884"/>
    </source>
</evidence>
<dbReference type="InterPro" id="IPR018102">
    <property type="entry name" value="Ribosomal_uS11_CS"/>
</dbReference>
<dbReference type="InterPro" id="IPR019981">
    <property type="entry name" value="Ribosomal_uS11_bac-type"/>
</dbReference>
<gene>
    <name evidence="7 9" type="primary">rpsK</name>
    <name evidence="9" type="ORF">P271_198</name>
</gene>
<dbReference type="PROSITE" id="PS00054">
    <property type="entry name" value="RIBOSOMAL_S11"/>
    <property type="match status" value="1"/>
</dbReference>
<dbReference type="Gene3D" id="3.30.420.80">
    <property type="entry name" value="Ribosomal protein S11"/>
    <property type="match status" value="1"/>
</dbReference>
<dbReference type="EMBL" id="AWQU01000085">
    <property type="protein sequence ID" value="KFB07365.1"/>
    <property type="molecule type" value="Genomic_DNA"/>
</dbReference>
<dbReference type="GeneID" id="96866297"/>
<dbReference type="NCBIfam" id="NF003698">
    <property type="entry name" value="PRK05309.1"/>
    <property type="match status" value="1"/>
</dbReference>
<dbReference type="SUPFAM" id="SSF53137">
    <property type="entry name" value="Translational machinery components"/>
    <property type="match status" value="1"/>
</dbReference>
<accession>A0A084U329</accession>
<dbReference type="GO" id="GO:0005840">
    <property type="term" value="C:ribosome"/>
    <property type="evidence" value="ECO:0007669"/>
    <property type="project" value="UniProtKB-KW"/>
</dbReference>
<dbReference type="GO" id="GO:0003735">
    <property type="term" value="F:structural constituent of ribosome"/>
    <property type="evidence" value="ECO:0007669"/>
    <property type="project" value="InterPro"/>
</dbReference>
<dbReference type="HAMAP" id="MF_01310">
    <property type="entry name" value="Ribosomal_uS11"/>
    <property type="match status" value="1"/>
</dbReference>
<reference evidence="9 10" key="1">
    <citation type="journal article" date="2014" name="PLoS ONE">
        <title>Reduction of Hydrogen Peroxide Accumulation and Toxicity by a Catalase from Mycoplasma iowae.</title>
        <authorList>
            <person name="Pritchard R.E."/>
            <person name="Prassinos A.J."/>
            <person name="Osborne J.D."/>
            <person name="Raviv Z."/>
            <person name="Balish M.F."/>
        </authorList>
    </citation>
    <scope>NUCLEOTIDE SEQUENCE [LARGE SCALE GENOMIC DNA]</scope>
    <source>
        <strain evidence="9 10">DK-CPA</strain>
    </source>
</reference>
<keyword evidence="5 7" id="KW-0687">Ribonucleoprotein</keyword>
<dbReference type="GO" id="GO:1990904">
    <property type="term" value="C:ribonucleoprotein complex"/>
    <property type="evidence" value="ECO:0007669"/>
    <property type="project" value="UniProtKB-KW"/>
</dbReference>
<keyword evidence="4 7" id="KW-0689">Ribosomal protein</keyword>
<evidence type="ECO:0000256" key="4">
    <source>
        <dbReference type="ARBA" id="ARBA00022980"/>
    </source>
</evidence>
<keyword evidence="2 7" id="KW-0699">rRNA-binding</keyword>
<dbReference type="InterPro" id="IPR001971">
    <property type="entry name" value="Ribosomal_uS11"/>
</dbReference>
<comment type="similarity">
    <text evidence="1 7 8">Belongs to the universal ribosomal protein uS11 family.</text>
</comment>
<comment type="caution">
    <text evidence="9">The sequence shown here is derived from an EMBL/GenBank/DDBJ whole genome shotgun (WGS) entry which is preliminary data.</text>
</comment>
<evidence type="ECO:0000256" key="5">
    <source>
        <dbReference type="ARBA" id="ARBA00023274"/>
    </source>
</evidence>
<comment type="subunit">
    <text evidence="7">Part of the 30S ribosomal subunit. Interacts with proteins S7 and S18. Binds to IF-3.</text>
</comment>
<dbReference type="PANTHER" id="PTHR11759">
    <property type="entry name" value="40S RIBOSOMAL PROTEIN S14/30S RIBOSOMAL PROTEIN S11"/>
    <property type="match status" value="1"/>
</dbReference>
<protein>
    <recommendedName>
        <fullName evidence="6 7">Small ribosomal subunit protein uS11</fullName>
    </recommendedName>
</protein>
<evidence type="ECO:0000256" key="8">
    <source>
        <dbReference type="RuleBase" id="RU003629"/>
    </source>
</evidence>
<sequence length="122" mass="12709">MAKKKRKLSSPNGIAHIHATANNTIVTLTCELGNAISWSSSGSIGYKGSKKSTPYAAGIAAETAAKAAMDLGLKKIIVKVNGTGQGKDTAIRSLHAAGLEITEIHDVTPIPHNGCRPPKKPR</sequence>
<dbReference type="FunFam" id="3.30.420.80:FF:000010">
    <property type="entry name" value="30S ribosomal protein S11"/>
    <property type="match status" value="1"/>
</dbReference>
<dbReference type="Proteomes" id="UP000028523">
    <property type="component" value="Unassembled WGS sequence"/>
</dbReference>
<evidence type="ECO:0000313" key="9">
    <source>
        <dbReference type="EMBL" id="KFB07365.1"/>
    </source>
</evidence>
<dbReference type="Pfam" id="PF00411">
    <property type="entry name" value="Ribosomal_S11"/>
    <property type="match status" value="1"/>
</dbReference>
<dbReference type="NCBIfam" id="TIGR03632">
    <property type="entry name" value="uS11_bact"/>
    <property type="match status" value="1"/>
</dbReference>
<evidence type="ECO:0000256" key="6">
    <source>
        <dbReference type="ARBA" id="ARBA00035160"/>
    </source>
</evidence>
<dbReference type="AlphaFoldDB" id="A0A084U329"/>
<dbReference type="GO" id="GO:0006412">
    <property type="term" value="P:translation"/>
    <property type="evidence" value="ECO:0007669"/>
    <property type="project" value="UniProtKB-UniRule"/>
</dbReference>
<name>A0A084U329_MALIO</name>
<evidence type="ECO:0000313" key="10">
    <source>
        <dbReference type="Proteomes" id="UP000028523"/>
    </source>
</evidence>
<dbReference type="PIRSF" id="PIRSF002131">
    <property type="entry name" value="Ribosomal_S11"/>
    <property type="match status" value="1"/>
</dbReference>
<proteinExistence type="inferred from homology"/>
<dbReference type="InterPro" id="IPR036967">
    <property type="entry name" value="Ribosomal_uS11_sf"/>
</dbReference>